<evidence type="ECO:0008006" key="3">
    <source>
        <dbReference type="Google" id="ProtNLM"/>
    </source>
</evidence>
<gene>
    <name evidence="1" type="ORF">SAMN04488072_1072</name>
</gene>
<proteinExistence type="predicted"/>
<organism evidence="1 2">
    <name type="scientific">Lentibacillus halodurans</name>
    <dbReference type="NCBI Taxonomy" id="237679"/>
    <lineage>
        <taxon>Bacteria</taxon>
        <taxon>Bacillati</taxon>
        <taxon>Bacillota</taxon>
        <taxon>Bacilli</taxon>
        <taxon>Bacillales</taxon>
        <taxon>Bacillaceae</taxon>
        <taxon>Lentibacillus</taxon>
    </lineage>
</organism>
<dbReference type="SUPFAM" id="SSF48208">
    <property type="entry name" value="Six-hairpin glycosidases"/>
    <property type="match status" value="1"/>
</dbReference>
<dbReference type="EMBL" id="FOJW01000007">
    <property type="protein sequence ID" value="SFB10142.1"/>
    <property type="molecule type" value="Genomic_DNA"/>
</dbReference>
<dbReference type="InterPro" id="IPR012341">
    <property type="entry name" value="6hp_glycosidase-like_sf"/>
</dbReference>
<evidence type="ECO:0000313" key="2">
    <source>
        <dbReference type="Proteomes" id="UP000198642"/>
    </source>
</evidence>
<evidence type="ECO:0000313" key="1">
    <source>
        <dbReference type="EMBL" id="SFB10142.1"/>
    </source>
</evidence>
<dbReference type="RefSeq" id="WP_090237105.1">
    <property type="nucleotide sequence ID" value="NZ_FOJW01000007.1"/>
</dbReference>
<dbReference type="OrthoDB" id="9810718at2"/>
<dbReference type="Gene3D" id="1.50.10.10">
    <property type="match status" value="1"/>
</dbReference>
<dbReference type="GO" id="GO:0005975">
    <property type="term" value="P:carbohydrate metabolic process"/>
    <property type="evidence" value="ECO:0007669"/>
    <property type="project" value="InterPro"/>
</dbReference>
<reference evidence="1 2" key="1">
    <citation type="submission" date="2016-10" db="EMBL/GenBank/DDBJ databases">
        <authorList>
            <person name="de Groot N.N."/>
        </authorList>
    </citation>
    <scope>NUCLEOTIDE SEQUENCE [LARGE SCALE GENOMIC DNA]</scope>
    <source>
        <strain evidence="1 2">CGMCC 1.3702</strain>
    </source>
</reference>
<dbReference type="Proteomes" id="UP000198642">
    <property type="component" value="Unassembled WGS sequence"/>
</dbReference>
<protein>
    <recommendedName>
        <fullName evidence="3">Poly(Glycerol-phosphate) alpha-glucosyltransferase</fullName>
    </recommendedName>
</protein>
<dbReference type="STRING" id="237679.SAMN04488072_1072"/>
<sequence length="556" mass="65757">MSFSRQLINNTQAFQEKADILYDFIKSKNDFKKFIKKTAVHLFCSLGYQHRRAIVVHASKIGFDEAWRSLMKKIEKQSHEVPSYIKIDIVTNKKPVNILSFINLMTKTKKNYLRFGISFDKDFNYAFLEQEINGNAMIQFDKDKKRGYLKEENIQNYIKRHRPDMKQIDFRKVTNVQLFSTKGYFYDGDQCYKLKEGTLDNGRRDTPLEAEEIRYMVTSGQTYLNALNQYSGKFNYGYFSCFDKEIKLYDMLRHASTVYALIESYEFAPTDETKKVIERSLYFLETDGIYYDGNTRAYMIDGVDPAKYEIKLSANAAAILALTKYTEVFHDDKYLPLAQALANGIVSLQKNDGSFVHVLHYPSMDLKENFRTVHYDGKTAFALMRLYKLDGDIEWLTTVEKAFEYFIGHDYWKHHDHWLSYCANELTYYRSLEKYFKFGLENTKGKLSFVYNHETTYPTFLELKLATYHMIARIRETGHTHLLESFNEDQLLDVIHRRAEYQRNGFFYPELAIYYKNPARIVGSFFIRHHSFRSRIDDVEHNLSGYIAYYNTFCRS</sequence>
<keyword evidence="2" id="KW-1185">Reference proteome</keyword>
<name>A0A1I0YAC8_9BACI</name>
<dbReference type="InterPro" id="IPR008928">
    <property type="entry name" value="6-hairpin_glycosidase_sf"/>
</dbReference>
<dbReference type="AlphaFoldDB" id="A0A1I0YAC8"/>
<accession>A0A1I0YAC8</accession>